<feature type="compositionally biased region" description="Basic and acidic residues" evidence="6">
    <location>
        <begin position="73"/>
        <end position="82"/>
    </location>
</feature>
<dbReference type="eggNOG" id="KOG0255">
    <property type="taxonomic scope" value="Eukaryota"/>
</dbReference>
<feature type="transmembrane region" description="Helical" evidence="7">
    <location>
        <begin position="373"/>
        <end position="394"/>
    </location>
</feature>
<sequence length="541" mass="59162">MTQPEQAAPQHSPTRDEIIEQAALEGHDADIPGSLGYIDEKSGQASGVKDEGKDLERGIVGGSSVSSATELGQEEKQERDPNIVDFDGPDDPENPLNWHPFKKWGAVALVSAITFLTPLASSQFAPGVPELMREFHSTSTVLAGFVVSVYVLGYAVGPLIIAPLSEMYGRLPLYHSCNLLFVIFTIAAAVAKNMGQFIVFRFFMGCFGGAPLVLGGGTIADLIRREQRGTAMAVWMMGPTVGPCAGPIIGGFLTVAKGWRWNFWFVAIVGGAFFLMSVALMSETSPMIILERKAKRLRASTGNPKLRSKLDNGMTPKQLLKYSIVRPTKMIFTSAIVIVISVYIAIVYAYYYILFTTFTGVFEKQYHWKGGVVGLSYLGVGLGSLIGQMTYVYFGNKSVNRHIKRGDFKPEHRMPLMCLGAFLIPAGLFMYGWCVQYKTHWIVPIIATGITGVGILFMWMPATTYLVDVFTIHAASAMAANTVLRSILAAFLPLAGPDMYKAMGYGWGNSLLGFVAVAMIPVPFVFLKYGERIRLNSKVNF</sequence>
<dbReference type="InterPro" id="IPR011701">
    <property type="entry name" value="MFS"/>
</dbReference>
<dbReference type="PANTHER" id="PTHR23502:SF68">
    <property type="entry name" value="MULTIDRUG TRANSPORTER, PUTATIVE (AFU_ORTHOLOGUE AFUA_3G01120)-RELATED"/>
    <property type="match status" value="1"/>
</dbReference>
<feature type="region of interest" description="Disordered" evidence="6">
    <location>
        <begin position="1"/>
        <end position="92"/>
    </location>
</feature>
<keyword evidence="10" id="KW-1185">Reference proteome</keyword>
<evidence type="ECO:0000259" key="8">
    <source>
        <dbReference type="PROSITE" id="PS50850"/>
    </source>
</evidence>
<protein>
    <recommendedName>
        <fullName evidence="8">Major facilitator superfamily (MFS) profile domain-containing protein</fullName>
    </recommendedName>
</protein>
<feature type="compositionally biased region" description="Polar residues" evidence="6">
    <location>
        <begin position="1"/>
        <end position="12"/>
    </location>
</feature>
<dbReference type="FunFam" id="1.20.1250.20:FF:000011">
    <property type="entry name" value="MFS multidrug transporter, putative"/>
    <property type="match status" value="1"/>
</dbReference>
<feature type="transmembrane region" description="Helical" evidence="7">
    <location>
        <begin position="439"/>
        <end position="460"/>
    </location>
</feature>
<dbReference type="PROSITE" id="PS50850">
    <property type="entry name" value="MFS"/>
    <property type="match status" value="1"/>
</dbReference>
<dbReference type="AlphaFoldDB" id="R0IXX0"/>
<feature type="transmembrane region" description="Helical" evidence="7">
    <location>
        <begin position="414"/>
        <end position="433"/>
    </location>
</feature>
<dbReference type="GeneID" id="19400178"/>
<dbReference type="InterPro" id="IPR020846">
    <property type="entry name" value="MFS_dom"/>
</dbReference>
<organism evidence="9 10">
    <name type="scientific">Exserohilum turcicum (strain 28A)</name>
    <name type="common">Northern leaf blight fungus</name>
    <name type="synonym">Setosphaeria turcica</name>
    <dbReference type="NCBI Taxonomy" id="671987"/>
    <lineage>
        <taxon>Eukaryota</taxon>
        <taxon>Fungi</taxon>
        <taxon>Dikarya</taxon>
        <taxon>Ascomycota</taxon>
        <taxon>Pezizomycotina</taxon>
        <taxon>Dothideomycetes</taxon>
        <taxon>Pleosporomycetidae</taxon>
        <taxon>Pleosporales</taxon>
        <taxon>Pleosporineae</taxon>
        <taxon>Pleosporaceae</taxon>
        <taxon>Exserohilum</taxon>
    </lineage>
</organism>
<dbReference type="OrthoDB" id="5296287at2759"/>
<reference evidence="9 10" key="2">
    <citation type="journal article" date="2013" name="PLoS Genet.">
        <title>Comparative genome structure, secondary metabolite, and effector coding capacity across Cochliobolus pathogens.</title>
        <authorList>
            <person name="Condon B.J."/>
            <person name="Leng Y."/>
            <person name="Wu D."/>
            <person name="Bushley K.E."/>
            <person name="Ohm R.A."/>
            <person name="Otillar R."/>
            <person name="Martin J."/>
            <person name="Schackwitz W."/>
            <person name="Grimwood J."/>
            <person name="MohdZainudin N."/>
            <person name="Xue C."/>
            <person name="Wang R."/>
            <person name="Manning V.A."/>
            <person name="Dhillon B."/>
            <person name="Tu Z.J."/>
            <person name="Steffenson B.J."/>
            <person name="Salamov A."/>
            <person name="Sun H."/>
            <person name="Lowry S."/>
            <person name="LaButti K."/>
            <person name="Han J."/>
            <person name="Copeland A."/>
            <person name="Lindquist E."/>
            <person name="Barry K."/>
            <person name="Schmutz J."/>
            <person name="Baker S.E."/>
            <person name="Ciuffetti L.M."/>
            <person name="Grigoriev I.V."/>
            <person name="Zhong S."/>
            <person name="Turgeon B.G."/>
        </authorList>
    </citation>
    <scope>NUCLEOTIDE SEQUENCE [LARGE SCALE GENOMIC DNA]</scope>
    <source>
        <strain evidence="10">28A</strain>
    </source>
</reference>
<evidence type="ECO:0000256" key="6">
    <source>
        <dbReference type="SAM" id="MobiDB-lite"/>
    </source>
</evidence>
<feature type="transmembrane region" description="Helical" evidence="7">
    <location>
        <begin position="173"/>
        <end position="191"/>
    </location>
</feature>
<dbReference type="Pfam" id="PF07690">
    <property type="entry name" value="MFS_1"/>
    <property type="match status" value="1"/>
</dbReference>
<reference evidence="9 10" key="1">
    <citation type="journal article" date="2012" name="PLoS Pathog.">
        <title>Diverse lifestyles and strategies of plant pathogenesis encoded in the genomes of eighteen Dothideomycetes fungi.</title>
        <authorList>
            <person name="Ohm R.A."/>
            <person name="Feau N."/>
            <person name="Henrissat B."/>
            <person name="Schoch C.L."/>
            <person name="Horwitz B.A."/>
            <person name="Barry K.W."/>
            <person name="Condon B.J."/>
            <person name="Copeland A.C."/>
            <person name="Dhillon B."/>
            <person name="Glaser F."/>
            <person name="Hesse C.N."/>
            <person name="Kosti I."/>
            <person name="LaButti K."/>
            <person name="Lindquist E.A."/>
            <person name="Lucas S."/>
            <person name="Salamov A.A."/>
            <person name="Bradshaw R.E."/>
            <person name="Ciuffetti L."/>
            <person name="Hamelin R.C."/>
            <person name="Kema G.H.J."/>
            <person name="Lawrence C."/>
            <person name="Scott J.A."/>
            <person name="Spatafora J.W."/>
            <person name="Turgeon B.G."/>
            <person name="de Wit P.J.G.M."/>
            <person name="Zhong S."/>
            <person name="Goodwin S.B."/>
            <person name="Grigoriev I.V."/>
        </authorList>
    </citation>
    <scope>NUCLEOTIDE SEQUENCE [LARGE SCALE GENOMIC DNA]</scope>
    <source>
        <strain evidence="10">28A</strain>
    </source>
</reference>
<dbReference type="SUPFAM" id="SSF103473">
    <property type="entry name" value="MFS general substrate transporter"/>
    <property type="match status" value="1"/>
</dbReference>
<dbReference type="HOGENOM" id="CLU_008455_1_1_1"/>
<dbReference type="Gene3D" id="1.20.1250.20">
    <property type="entry name" value="MFS general substrate transporter like domains"/>
    <property type="match status" value="1"/>
</dbReference>
<feature type="transmembrane region" description="Helical" evidence="7">
    <location>
        <begin position="472"/>
        <end position="495"/>
    </location>
</feature>
<keyword evidence="3 7" id="KW-0812">Transmembrane</keyword>
<evidence type="ECO:0000313" key="9">
    <source>
        <dbReference type="EMBL" id="EOA89595.1"/>
    </source>
</evidence>
<evidence type="ECO:0000313" key="10">
    <source>
        <dbReference type="Proteomes" id="UP000016935"/>
    </source>
</evidence>
<dbReference type="PANTHER" id="PTHR23502">
    <property type="entry name" value="MAJOR FACILITATOR SUPERFAMILY"/>
    <property type="match status" value="1"/>
</dbReference>
<gene>
    <name evidence="9" type="ORF">SETTUDRAFT_167448</name>
</gene>
<dbReference type="EMBL" id="KB908504">
    <property type="protein sequence ID" value="EOA89595.1"/>
    <property type="molecule type" value="Genomic_DNA"/>
</dbReference>
<evidence type="ECO:0000256" key="5">
    <source>
        <dbReference type="ARBA" id="ARBA00023136"/>
    </source>
</evidence>
<evidence type="ECO:0000256" key="3">
    <source>
        <dbReference type="ARBA" id="ARBA00022692"/>
    </source>
</evidence>
<keyword evidence="5 7" id="KW-0472">Membrane</keyword>
<feature type="transmembrane region" description="Helical" evidence="7">
    <location>
        <begin position="197"/>
        <end position="220"/>
    </location>
</feature>
<feature type="transmembrane region" description="Helical" evidence="7">
    <location>
        <begin position="141"/>
        <end position="161"/>
    </location>
</feature>
<evidence type="ECO:0000256" key="7">
    <source>
        <dbReference type="SAM" id="Phobius"/>
    </source>
</evidence>
<evidence type="ECO:0000256" key="2">
    <source>
        <dbReference type="ARBA" id="ARBA00008335"/>
    </source>
</evidence>
<name>R0IXX0_EXST2</name>
<dbReference type="GO" id="GO:0016020">
    <property type="term" value="C:membrane"/>
    <property type="evidence" value="ECO:0007669"/>
    <property type="project" value="UniProtKB-SubCell"/>
</dbReference>
<feature type="transmembrane region" description="Helical" evidence="7">
    <location>
        <begin position="232"/>
        <end position="255"/>
    </location>
</feature>
<feature type="transmembrane region" description="Helical" evidence="7">
    <location>
        <begin position="261"/>
        <end position="282"/>
    </location>
</feature>
<dbReference type="Proteomes" id="UP000016935">
    <property type="component" value="Unassembled WGS sequence"/>
</dbReference>
<dbReference type="InterPro" id="IPR036259">
    <property type="entry name" value="MFS_trans_sf"/>
</dbReference>
<dbReference type="RefSeq" id="XP_008022577.1">
    <property type="nucleotide sequence ID" value="XM_008024386.1"/>
</dbReference>
<accession>R0IXX0</accession>
<feature type="transmembrane region" description="Helical" evidence="7">
    <location>
        <begin position="507"/>
        <end position="527"/>
    </location>
</feature>
<comment type="subcellular location">
    <subcellularLocation>
        <location evidence="1">Membrane</location>
        <topology evidence="1">Multi-pass membrane protein</topology>
    </subcellularLocation>
</comment>
<dbReference type="CDD" id="cd17323">
    <property type="entry name" value="MFS_Tpo1_MDR_like"/>
    <property type="match status" value="1"/>
</dbReference>
<comment type="similarity">
    <text evidence="2">Belongs to the major facilitator superfamily.</text>
</comment>
<dbReference type="GO" id="GO:0022857">
    <property type="term" value="F:transmembrane transporter activity"/>
    <property type="evidence" value="ECO:0007669"/>
    <property type="project" value="InterPro"/>
</dbReference>
<dbReference type="STRING" id="671987.R0IXX0"/>
<evidence type="ECO:0000256" key="4">
    <source>
        <dbReference type="ARBA" id="ARBA00022989"/>
    </source>
</evidence>
<evidence type="ECO:0000256" key="1">
    <source>
        <dbReference type="ARBA" id="ARBA00004141"/>
    </source>
</evidence>
<proteinExistence type="inferred from homology"/>
<feature type="transmembrane region" description="Helical" evidence="7">
    <location>
        <begin position="330"/>
        <end position="353"/>
    </location>
</feature>
<feature type="domain" description="Major facilitator superfamily (MFS) profile" evidence="8">
    <location>
        <begin position="106"/>
        <end position="533"/>
    </location>
</feature>
<keyword evidence="4 7" id="KW-1133">Transmembrane helix</keyword>
<feature type="compositionally biased region" description="Basic and acidic residues" evidence="6">
    <location>
        <begin position="38"/>
        <end position="57"/>
    </location>
</feature>